<gene>
    <name evidence="3" type="ORF">Vbra_10720</name>
</gene>
<dbReference type="AlphaFoldDB" id="A0A0G4H6T2"/>
<keyword evidence="4" id="KW-1185">Reference proteome</keyword>
<keyword evidence="2" id="KW-0732">Signal</keyword>
<evidence type="ECO:0000313" key="3">
    <source>
        <dbReference type="EMBL" id="CEM39512.1"/>
    </source>
</evidence>
<feature type="signal peptide" evidence="2">
    <location>
        <begin position="1"/>
        <end position="25"/>
    </location>
</feature>
<sequence length="146" mass="15725">MKMGPLRSPALPFLICIVFVRGSLAYLVLPPDAALTRTAAAMPIRQASLERLPPALQQSGSFQLADLSLTGTLQMAKDDIAKDSQMQTKKELTKQIDNSKIGSKLAARLAASEKKEAAEQAGKPKEGEVISSRTGKPKKVKVGEFY</sequence>
<feature type="compositionally biased region" description="Basic and acidic residues" evidence="1">
    <location>
        <begin position="112"/>
        <end position="128"/>
    </location>
</feature>
<dbReference type="EMBL" id="CDMY01001040">
    <property type="protein sequence ID" value="CEM39512.1"/>
    <property type="molecule type" value="Genomic_DNA"/>
</dbReference>
<reference evidence="3 4" key="1">
    <citation type="submission" date="2014-11" db="EMBL/GenBank/DDBJ databases">
        <authorList>
            <person name="Zhu J."/>
            <person name="Qi W."/>
            <person name="Song R."/>
        </authorList>
    </citation>
    <scope>NUCLEOTIDE SEQUENCE [LARGE SCALE GENOMIC DNA]</scope>
</reference>
<feature type="chain" id="PRO_5005191505" evidence="2">
    <location>
        <begin position="26"/>
        <end position="146"/>
    </location>
</feature>
<evidence type="ECO:0000313" key="4">
    <source>
        <dbReference type="Proteomes" id="UP000041254"/>
    </source>
</evidence>
<accession>A0A0G4H6T2</accession>
<evidence type="ECO:0000256" key="2">
    <source>
        <dbReference type="SAM" id="SignalP"/>
    </source>
</evidence>
<dbReference type="VEuPathDB" id="CryptoDB:Vbra_10720"/>
<proteinExistence type="predicted"/>
<organism evidence="3 4">
    <name type="scientific">Vitrella brassicaformis (strain CCMP3155)</name>
    <dbReference type="NCBI Taxonomy" id="1169540"/>
    <lineage>
        <taxon>Eukaryota</taxon>
        <taxon>Sar</taxon>
        <taxon>Alveolata</taxon>
        <taxon>Colpodellida</taxon>
        <taxon>Vitrellaceae</taxon>
        <taxon>Vitrella</taxon>
    </lineage>
</organism>
<protein>
    <submittedName>
        <fullName evidence="3">Uncharacterized protein</fullName>
    </submittedName>
</protein>
<dbReference type="Proteomes" id="UP000041254">
    <property type="component" value="Unassembled WGS sequence"/>
</dbReference>
<evidence type="ECO:0000256" key="1">
    <source>
        <dbReference type="SAM" id="MobiDB-lite"/>
    </source>
</evidence>
<name>A0A0G4H6T2_VITBC</name>
<feature type="region of interest" description="Disordered" evidence="1">
    <location>
        <begin position="112"/>
        <end position="134"/>
    </location>
</feature>
<dbReference type="InParanoid" id="A0A0G4H6T2"/>